<dbReference type="InterPro" id="IPR050766">
    <property type="entry name" value="Bact_Lucif_Oxidored"/>
</dbReference>
<dbReference type="EMBL" id="JBEDNP010000012">
    <property type="protein sequence ID" value="MEQ3541033.1"/>
    <property type="molecule type" value="Genomic_DNA"/>
</dbReference>
<evidence type="ECO:0000313" key="5">
    <source>
        <dbReference type="Proteomes" id="UP001464923"/>
    </source>
</evidence>
<comment type="caution">
    <text evidence="4">The sequence shown here is derived from an EMBL/GenBank/DDBJ whole genome shotgun (WGS) entry which is preliminary data.</text>
</comment>
<dbReference type="InterPro" id="IPR011251">
    <property type="entry name" value="Luciferase-like_dom"/>
</dbReference>
<dbReference type="Gene3D" id="3.20.20.30">
    <property type="entry name" value="Luciferase-like domain"/>
    <property type="match status" value="1"/>
</dbReference>
<keyword evidence="5" id="KW-1185">Reference proteome</keyword>
<evidence type="ECO:0000259" key="3">
    <source>
        <dbReference type="Pfam" id="PF00296"/>
    </source>
</evidence>
<keyword evidence="1" id="KW-0560">Oxidoreductase</keyword>
<dbReference type="Proteomes" id="UP001464923">
    <property type="component" value="Unassembled WGS sequence"/>
</dbReference>
<evidence type="ECO:0000256" key="1">
    <source>
        <dbReference type="ARBA" id="ARBA00023002"/>
    </source>
</evidence>
<dbReference type="Pfam" id="PF00296">
    <property type="entry name" value="Bac_luciferase"/>
    <property type="match status" value="1"/>
</dbReference>
<proteinExistence type="predicted"/>
<dbReference type="RefSeq" id="WP_345644646.1">
    <property type="nucleotide sequence ID" value="NZ_BAABLY010000027.1"/>
</dbReference>
<sequence length="344" mass="37141">MDLGLITFGSLLPDAYTGVAVSQHARIREVVEGARTAEELGYSWYTIGEHHFGERDTIPAPALVLAAAAEHTSTIRLATGTTLVANRDAVLVAEEYALLDQLSGGRLELVAGGSFFPEPYAVFGQDPDSRSARKREGVDLLLRLWSEDRVDWSGEYRPPLDGVRVEPRIHQDRPPVWVSGGSRPDSVHLAVEHGLPIVFGTTAGNPHDWAAATQSYRDLWAEHRPGPVPRIGAASHAFVARTSQEARQRWAEYFGNYLSARIPRHEQDFEGRIGPDGPSLCGSPAEVLDKLGRLHELWGHDLHLLAVDIGGIAAAEVTAAAELIAAEVLPHLPASAPVAAGARA</sequence>
<protein>
    <submittedName>
        <fullName evidence="4">LLM class flavin-dependent oxidoreductase</fullName>
    </submittedName>
</protein>
<evidence type="ECO:0000313" key="4">
    <source>
        <dbReference type="EMBL" id="MEQ3541033.1"/>
    </source>
</evidence>
<accession>A0ABV1K1N7</accession>
<evidence type="ECO:0000256" key="2">
    <source>
        <dbReference type="ARBA" id="ARBA00023033"/>
    </source>
</evidence>
<dbReference type="SUPFAM" id="SSF51679">
    <property type="entry name" value="Bacterial luciferase-like"/>
    <property type="match status" value="1"/>
</dbReference>
<dbReference type="PANTHER" id="PTHR30137">
    <property type="entry name" value="LUCIFERASE-LIKE MONOOXYGENASE"/>
    <property type="match status" value="1"/>
</dbReference>
<name>A0ABV1K1N7_9PSEU</name>
<dbReference type="InterPro" id="IPR036661">
    <property type="entry name" value="Luciferase-like_sf"/>
</dbReference>
<reference evidence="4 5" key="1">
    <citation type="submission" date="2024-03" db="EMBL/GenBank/DDBJ databases">
        <title>Draft genome sequence of Pseudonocardia tropica JCM 19149.</title>
        <authorList>
            <person name="Butdee W."/>
            <person name="Duangmal K."/>
        </authorList>
    </citation>
    <scope>NUCLEOTIDE SEQUENCE [LARGE SCALE GENOMIC DNA]</scope>
    <source>
        <strain evidence="4 5">JCM 19149</strain>
    </source>
</reference>
<dbReference type="PANTHER" id="PTHR30137:SF8">
    <property type="entry name" value="BLR5498 PROTEIN"/>
    <property type="match status" value="1"/>
</dbReference>
<organism evidence="4 5">
    <name type="scientific">Pseudonocardia tropica</name>
    <dbReference type="NCBI Taxonomy" id="681289"/>
    <lineage>
        <taxon>Bacteria</taxon>
        <taxon>Bacillati</taxon>
        <taxon>Actinomycetota</taxon>
        <taxon>Actinomycetes</taxon>
        <taxon>Pseudonocardiales</taxon>
        <taxon>Pseudonocardiaceae</taxon>
        <taxon>Pseudonocardia</taxon>
    </lineage>
</organism>
<keyword evidence="2" id="KW-0503">Monooxygenase</keyword>
<feature type="domain" description="Luciferase-like" evidence="3">
    <location>
        <begin position="9"/>
        <end position="297"/>
    </location>
</feature>
<gene>
    <name evidence="4" type="ORF">WHI96_19670</name>
</gene>